<evidence type="ECO:0000259" key="4">
    <source>
        <dbReference type="PROSITE" id="PS50026"/>
    </source>
</evidence>
<accession>E1EYZ5</accession>
<dbReference type="Gene3D" id="2.90.20.10">
    <property type="entry name" value="Plasmodium vivax P25 domain"/>
    <property type="match status" value="1"/>
</dbReference>
<evidence type="ECO:0000313" key="5">
    <source>
        <dbReference type="EMBL" id="EFO64561.1"/>
    </source>
</evidence>
<sequence>MLGFLFVTVYSVTPCGTGPTCLHGDCVYGDGAYFCQCKRGWAGAACDAPRAGFRKITSGAKASTERAVNYACLVNETECTESKKCTYYAGAYSCDPCPDGFVSYEDECLPTGCFNTGDYSEKEATKPPCNGRGRCLLKDPGLTGLSADDYACDCYPIYRGGLCQSCDDANAIAAESPSSGTLPTCNARACQDPDGTVCSDKGTCILDVGLDRESYHYRCKCNDGYTRVGHKCVKTECVATIDGSPVVCGGFGKCTEEGDGAPKCVCDPDAVQVGKFCTYSACTDNTAAEICGGVGACVRDGAAYSCDCRGLATGNLCQTCTDKSTKINDKCVPLGCLTSDKQASCKNGGTCVNSNGEYHCRCPDMLVAVNGECTSPACMDEELGKVCSGHGTCNIQNLAAITCNCEASYTYVAPGRCILNTLVDSSNTVCSDHGRIVVSTEAPSTMKCQCSSIYTGEKCETCGPNDAQLIDGKCIANKCIIESSPNTRATASNVCGSGGQYTTFGDPSNPFITCVPDTSQDGNVSAYNGTFSAKPGCVHVSKIDKTRRFFCGFLENVTENLPTGDLPTCAKPSRKPSLPETCTACPENFHLVHFGEDNSTCMHTNCHDGSHYHMWYNYCGGVGDCVQNKDKNGYECDCGADATWNDTLKACVTDACKLNKTLAGPSAPEYCTPQSSLLQCTVGRDATWQCNCEGGTYLTYNKTCILKSKNADPKTHRARGLCGGPGAGYIGDTGACVCNDGFLKIDDMCYSYDCLPVGIPTDIKKPDINMLVCSGKGVCTYNQLTGRYGCECEGDLEAFGGYCTYPTCAGKVLHNGEVKYVECKVYDGSVMRCSKPTTGTPSCSCSYPYKPANGLCVHLRCMPNGVYCGGDALAACVKGSNHYYNCVCSEGYEKGQLYDECIPSKCVYRKSLTDPAIACNNLGTCSGGPLLKDKQCNCNSNARLVTLRDVSGELRKTCVLESCISSGQDVDPPVICGGLGRCGYNGCVCDDGYESFGNTCVSPKCLINTVTTNNVVATSICGGNTIGECIKTGTTGTFEDYTCSCKEELTGYEVVEGFCLPASCIFEVTDSSDAKQKTMCGGSHLGSCVLNITEQVKPYCKCNNWYTVVQIDTGMCMNSNCLSRTLPGNPTQKLECSGHGKCKGSRNTGYSCTCDTNYETLSVSGYSYLCIPSKCLTSKTGLERICDGRGNCLLTKDAEGCSCYTEYSGDQCQSCAAGHKEYTDNRCYPTDCPEGDNCSEESSPIAGNCQLVNSRFTCVCVDSSFIVDKGSKKCRKSKCYYTDPYDKIEKKCYNMGYCDETGDTEKCNCFSGTTLVGTGICVYAECMPENHKTDPAMICNKRGTCVESPVVGQGMCRCDSQYRTDKKSGQCFVKECFGAHEDIFSEVCDGGGTCNENTKQCDCSVDGFQNLSGQNGCVHTSCVSPDNKLCSGFGACEKIGSTYRCVCLDFYTLVDKECIPTRCLNDGKVCNGGGKCTGEGSSAVCSCDQGWALHGTICYPSACVSDGMLCGGNGVCPLAIGSTCECKYGYESVLEKLCISSQCVQRGTDGTATICGGNGRCVSENGVKPTCVCDEGFSLTSDFVCGIPASNKSSAGTTAAIVVVLLLVLAAVAGFLIWWFVIRPKRAGVLRERTPQRGLKSSKSQKLKRQATSNASLHADVPLLSQLSAANSSIQL</sequence>
<reference evidence="5 6" key="1">
    <citation type="journal article" date="2010" name="BMC Genomics">
        <title>Genome analysis and comparative genomics of a Giardia intestinalis assemblage E isolate.</title>
        <authorList>
            <person name="Jerlstrom-Hultqvist J."/>
            <person name="Franzen O."/>
            <person name="Ankarklev J."/>
            <person name="Xu F."/>
            <person name="Nohynkova E."/>
            <person name="Andersson J.O."/>
            <person name="Svard S.G."/>
            <person name="Andersson B."/>
        </authorList>
    </citation>
    <scope>NUCLEOTIDE SEQUENCE [LARGE SCALE GENOMIC DNA]</scope>
    <source>
        <strain evidence="5 6">P15</strain>
    </source>
</reference>
<keyword evidence="2" id="KW-0472">Membrane</keyword>
<evidence type="ECO:0000256" key="1">
    <source>
        <dbReference type="PROSITE-ProRule" id="PRU00076"/>
    </source>
</evidence>
<dbReference type="InterPro" id="IPR000742">
    <property type="entry name" value="EGF"/>
</dbReference>
<dbReference type="OrthoDB" id="283575at2759"/>
<feature type="disulfide bond" evidence="1">
    <location>
        <begin position="37"/>
        <end position="46"/>
    </location>
</feature>
<dbReference type="InterPro" id="IPR051830">
    <property type="entry name" value="NOTCH_homolog"/>
</dbReference>
<organism evidence="5 6">
    <name type="scientific">Giardia intestinalis (strain P15)</name>
    <name type="common">Giardia lamblia</name>
    <dbReference type="NCBI Taxonomy" id="658858"/>
    <lineage>
        <taxon>Eukaryota</taxon>
        <taxon>Metamonada</taxon>
        <taxon>Diplomonadida</taxon>
        <taxon>Hexamitidae</taxon>
        <taxon>Giardiinae</taxon>
        <taxon>Giardia</taxon>
    </lineage>
</organism>
<dbReference type="Proteomes" id="UP000008974">
    <property type="component" value="Unassembled WGS sequence"/>
</dbReference>
<dbReference type="OMA" id="NCDPNAT"/>
<keyword evidence="1" id="KW-0245">EGF-like domain</keyword>
<dbReference type="PROSITE" id="PS50026">
    <property type="entry name" value="EGF_3"/>
    <property type="match status" value="1"/>
</dbReference>
<dbReference type="PANTHER" id="PTHR24033">
    <property type="entry name" value="EGF-LIKE DOMAIN-CONTAINING PROTEIN"/>
    <property type="match status" value="1"/>
</dbReference>
<keyword evidence="1" id="KW-1015">Disulfide bond</keyword>
<feature type="signal peptide" evidence="3">
    <location>
        <begin position="1"/>
        <end position="17"/>
    </location>
</feature>
<keyword evidence="2" id="KW-1133">Transmembrane helix</keyword>
<dbReference type="SMART" id="SM00181">
    <property type="entry name" value="EGF"/>
    <property type="match status" value="18"/>
</dbReference>
<dbReference type="PANTHER" id="PTHR24033:SF151">
    <property type="entry name" value="NOTCH 2"/>
    <property type="match status" value="1"/>
</dbReference>
<comment type="caution">
    <text evidence="1">Lacks conserved residue(s) required for the propagation of feature annotation.</text>
</comment>
<name>E1EYZ5_GIAIA</name>
<feature type="domain" description="EGF-like" evidence="4">
    <location>
        <begin position="11"/>
        <end position="47"/>
    </location>
</feature>
<feature type="chain" id="PRO_5003145032" evidence="3">
    <location>
        <begin position="18"/>
        <end position="1676"/>
    </location>
</feature>
<evidence type="ECO:0000313" key="6">
    <source>
        <dbReference type="Proteomes" id="UP000008974"/>
    </source>
</evidence>
<gene>
    <name evidence="5" type="ORF">GLP15_2404</name>
</gene>
<keyword evidence="2" id="KW-0812">Transmembrane</keyword>
<evidence type="ECO:0000256" key="2">
    <source>
        <dbReference type="SAM" id="Phobius"/>
    </source>
</evidence>
<proteinExistence type="predicted"/>
<keyword evidence="3" id="KW-0732">Signal</keyword>
<dbReference type="PROSITE" id="PS01186">
    <property type="entry name" value="EGF_2"/>
    <property type="match status" value="3"/>
</dbReference>
<protein>
    <submittedName>
        <fullName evidence="5">High cysteine membrane EGF-like protein</fullName>
    </submittedName>
</protein>
<comment type="caution">
    <text evidence="5">The sequence shown here is derived from an EMBL/GenBank/DDBJ whole genome shotgun (WGS) entry which is preliminary data.</text>
</comment>
<dbReference type="EMBL" id="ACVC01000078">
    <property type="protein sequence ID" value="EFO64561.1"/>
    <property type="molecule type" value="Genomic_DNA"/>
</dbReference>
<dbReference type="VEuPathDB" id="GiardiaDB:GLP15_2404"/>
<dbReference type="PROSITE" id="PS00022">
    <property type="entry name" value="EGF_1"/>
    <property type="match status" value="4"/>
</dbReference>
<dbReference type="Gene3D" id="2.10.25.10">
    <property type="entry name" value="Laminin"/>
    <property type="match status" value="1"/>
</dbReference>
<feature type="transmembrane region" description="Helical" evidence="2">
    <location>
        <begin position="1599"/>
        <end position="1621"/>
    </location>
</feature>
<evidence type="ECO:0000256" key="3">
    <source>
        <dbReference type="SAM" id="SignalP"/>
    </source>
</evidence>